<reference evidence="2 3" key="1">
    <citation type="journal article" date="2019" name="Philos. Trans. R. Soc. Lond., B, Biol. Sci.">
        <title>Ant behaviour and brain gene expression of defending hosts depend on the ecological success of the intruding social parasite.</title>
        <authorList>
            <person name="Kaur R."/>
            <person name="Stoldt M."/>
            <person name="Jongepier E."/>
            <person name="Feldmeyer B."/>
            <person name="Menzel F."/>
            <person name="Bornberg-Bauer E."/>
            <person name="Foitzik S."/>
        </authorList>
    </citation>
    <scope>NUCLEOTIDE SEQUENCE [LARGE SCALE GENOMIC DNA]</scope>
    <source>
        <tissue evidence="2">Whole body</tissue>
    </source>
</reference>
<proteinExistence type="predicted"/>
<name>A0A4S2KCB5_9HYME</name>
<feature type="compositionally biased region" description="Polar residues" evidence="1">
    <location>
        <begin position="316"/>
        <end position="325"/>
    </location>
</feature>
<organism evidence="2 3">
    <name type="scientific">Temnothorax longispinosus</name>
    <dbReference type="NCBI Taxonomy" id="300112"/>
    <lineage>
        <taxon>Eukaryota</taxon>
        <taxon>Metazoa</taxon>
        <taxon>Ecdysozoa</taxon>
        <taxon>Arthropoda</taxon>
        <taxon>Hexapoda</taxon>
        <taxon>Insecta</taxon>
        <taxon>Pterygota</taxon>
        <taxon>Neoptera</taxon>
        <taxon>Endopterygota</taxon>
        <taxon>Hymenoptera</taxon>
        <taxon>Apocrita</taxon>
        <taxon>Aculeata</taxon>
        <taxon>Formicoidea</taxon>
        <taxon>Formicidae</taxon>
        <taxon>Myrmicinae</taxon>
        <taxon>Temnothorax</taxon>
    </lineage>
</organism>
<dbReference type="Proteomes" id="UP000310200">
    <property type="component" value="Unassembled WGS sequence"/>
</dbReference>
<keyword evidence="3" id="KW-1185">Reference proteome</keyword>
<protein>
    <submittedName>
        <fullName evidence="2">Uncharacterized protein</fullName>
    </submittedName>
</protein>
<feature type="region of interest" description="Disordered" evidence="1">
    <location>
        <begin position="305"/>
        <end position="325"/>
    </location>
</feature>
<gene>
    <name evidence="2" type="ORF">DBV15_04114</name>
</gene>
<dbReference type="AlphaFoldDB" id="A0A4S2KCB5"/>
<evidence type="ECO:0000313" key="2">
    <source>
        <dbReference type="EMBL" id="TGZ46913.1"/>
    </source>
</evidence>
<sequence length="325" mass="36197">MAKNITYKENHRVCGVFEILAHPICIAQIAAVSHRGYKRESEPDCAPNPGARPGQARPDRTSGWPAVKPWAWGDENSVRRAITEFQTRIINSQGMRVLRSRAYPGFGVNIHARGACACVCTRARIIAADEPWRRRGVRVTRIRAGFKRPNVFRELKLLTGVGGCAPPRNCGTLAALMRAFPSLPRIIPAFAARERRSTTCGLPLSAYGRPPRVLMRFVTPTALSWKRSCCGGGKQEQPDFPRREYIARGFHGAGSWNFGVGRGRFLEEDMGLASFMTGMGMQVGYLFRRHGRMLMQRRDLRNILGGSMSEGRGRSAGQSLFYSRS</sequence>
<feature type="region of interest" description="Disordered" evidence="1">
    <location>
        <begin position="40"/>
        <end position="64"/>
    </location>
</feature>
<comment type="caution">
    <text evidence="2">The sequence shown here is derived from an EMBL/GenBank/DDBJ whole genome shotgun (WGS) entry which is preliminary data.</text>
</comment>
<evidence type="ECO:0000256" key="1">
    <source>
        <dbReference type="SAM" id="MobiDB-lite"/>
    </source>
</evidence>
<accession>A0A4S2KCB5</accession>
<evidence type="ECO:0000313" key="3">
    <source>
        <dbReference type="Proteomes" id="UP000310200"/>
    </source>
</evidence>
<dbReference type="EMBL" id="QBLH01002793">
    <property type="protein sequence ID" value="TGZ46913.1"/>
    <property type="molecule type" value="Genomic_DNA"/>
</dbReference>